<evidence type="ECO:0008006" key="6">
    <source>
        <dbReference type="Google" id="ProtNLM"/>
    </source>
</evidence>
<keyword evidence="5" id="KW-1185">Reference proteome</keyword>
<feature type="transmembrane region" description="Helical" evidence="2">
    <location>
        <begin position="245"/>
        <end position="266"/>
    </location>
</feature>
<dbReference type="KEGG" id="adl:AURDEDRAFT_129366"/>
<dbReference type="InParanoid" id="J0D077"/>
<feature type="compositionally biased region" description="Low complexity" evidence="1">
    <location>
        <begin position="178"/>
        <end position="232"/>
    </location>
</feature>
<feature type="region of interest" description="Disordered" evidence="1">
    <location>
        <begin position="397"/>
        <end position="419"/>
    </location>
</feature>
<protein>
    <recommendedName>
        <fullName evidence="6">Mid2 domain-containing protein</fullName>
    </recommendedName>
</protein>
<feature type="region of interest" description="Disordered" evidence="1">
    <location>
        <begin position="169"/>
        <end position="236"/>
    </location>
</feature>
<keyword evidence="2" id="KW-0812">Transmembrane</keyword>
<proteinExistence type="predicted"/>
<feature type="region of interest" description="Disordered" evidence="1">
    <location>
        <begin position="276"/>
        <end position="304"/>
    </location>
</feature>
<feature type="chain" id="PRO_5003732767" description="Mid2 domain-containing protein" evidence="3">
    <location>
        <begin position="22"/>
        <end position="419"/>
    </location>
</feature>
<name>J0D077_AURST</name>
<sequence>MLLPALHTLPLLAALLASARAEVALASDTKRWSLTGNTTTVRRSQLSDFCPPPVGQENELVILVDEQQFSGNVQAAIRFTGKYITLCNADDAISISLDNGGSQEPAGWPDVIPQSSLNAKTGAACDIVLTKFPNLVPGSYSIGVSTVGSSQRIAVYNVTIFASSILSTPTTASQPKDTSATDSTTSIRTTESSSSQPANTSSATNPTTLAANKSSVSSSSSATTGAHTQATTREPGGDGLAASHIAAIVLPSVLAPVILGVLCLWLRHRRRSQAREAAEGSSLHPFLASAPSPPSQGTPSTEKGLADLKIPDAVSATSYTPSAGSSSLGTEATPAAHLGRMARTTRARPTAMLGTIGDAAVSDDAATADPAQLIAIQRAVRQAGFSTQALLDSLNRVRPSTDLASGDDPASPAPPHYDG</sequence>
<dbReference type="Proteomes" id="UP000006514">
    <property type="component" value="Unassembled WGS sequence"/>
</dbReference>
<evidence type="ECO:0000256" key="2">
    <source>
        <dbReference type="SAM" id="Phobius"/>
    </source>
</evidence>
<evidence type="ECO:0000256" key="3">
    <source>
        <dbReference type="SAM" id="SignalP"/>
    </source>
</evidence>
<evidence type="ECO:0000313" key="4">
    <source>
        <dbReference type="EMBL" id="EJD37662.1"/>
    </source>
</evidence>
<feature type="signal peptide" evidence="3">
    <location>
        <begin position="1"/>
        <end position="21"/>
    </location>
</feature>
<evidence type="ECO:0000256" key="1">
    <source>
        <dbReference type="SAM" id="MobiDB-lite"/>
    </source>
</evidence>
<keyword evidence="2" id="KW-1133">Transmembrane helix</keyword>
<evidence type="ECO:0000313" key="5">
    <source>
        <dbReference type="Proteomes" id="UP000006514"/>
    </source>
</evidence>
<accession>J0D077</accession>
<organism evidence="4 5">
    <name type="scientific">Auricularia subglabra (strain TFB-10046 / SS5)</name>
    <name type="common">White-rot fungus</name>
    <name type="synonym">Auricularia delicata (strain TFB10046)</name>
    <dbReference type="NCBI Taxonomy" id="717982"/>
    <lineage>
        <taxon>Eukaryota</taxon>
        <taxon>Fungi</taxon>
        <taxon>Dikarya</taxon>
        <taxon>Basidiomycota</taxon>
        <taxon>Agaricomycotina</taxon>
        <taxon>Agaricomycetes</taxon>
        <taxon>Auriculariales</taxon>
        <taxon>Auriculariaceae</taxon>
        <taxon>Auricularia</taxon>
    </lineage>
</organism>
<dbReference type="AlphaFoldDB" id="J0D077"/>
<keyword evidence="2" id="KW-0472">Membrane</keyword>
<gene>
    <name evidence="4" type="ORF">AURDEDRAFT_129366</name>
</gene>
<keyword evidence="3" id="KW-0732">Signal</keyword>
<dbReference type="EMBL" id="JH687837">
    <property type="protein sequence ID" value="EJD37662.1"/>
    <property type="molecule type" value="Genomic_DNA"/>
</dbReference>
<reference evidence="5" key="1">
    <citation type="journal article" date="2012" name="Science">
        <title>The Paleozoic origin of enzymatic lignin decomposition reconstructed from 31 fungal genomes.</title>
        <authorList>
            <person name="Floudas D."/>
            <person name="Binder M."/>
            <person name="Riley R."/>
            <person name="Barry K."/>
            <person name="Blanchette R.A."/>
            <person name="Henrissat B."/>
            <person name="Martinez A.T."/>
            <person name="Otillar R."/>
            <person name="Spatafora J.W."/>
            <person name="Yadav J.S."/>
            <person name="Aerts A."/>
            <person name="Benoit I."/>
            <person name="Boyd A."/>
            <person name="Carlson A."/>
            <person name="Copeland A."/>
            <person name="Coutinho P.M."/>
            <person name="de Vries R.P."/>
            <person name="Ferreira P."/>
            <person name="Findley K."/>
            <person name="Foster B."/>
            <person name="Gaskell J."/>
            <person name="Glotzer D."/>
            <person name="Gorecki P."/>
            <person name="Heitman J."/>
            <person name="Hesse C."/>
            <person name="Hori C."/>
            <person name="Igarashi K."/>
            <person name="Jurgens J.A."/>
            <person name="Kallen N."/>
            <person name="Kersten P."/>
            <person name="Kohler A."/>
            <person name="Kuees U."/>
            <person name="Kumar T.K.A."/>
            <person name="Kuo A."/>
            <person name="LaButti K."/>
            <person name="Larrondo L.F."/>
            <person name="Lindquist E."/>
            <person name="Ling A."/>
            <person name="Lombard V."/>
            <person name="Lucas S."/>
            <person name="Lundell T."/>
            <person name="Martin R."/>
            <person name="McLaughlin D.J."/>
            <person name="Morgenstern I."/>
            <person name="Morin E."/>
            <person name="Murat C."/>
            <person name="Nagy L.G."/>
            <person name="Nolan M."/>
            <person name="Ohm R.A."/>
            <person name="Patyshakuliyeva A."/>
            <person name="Rokas A."/>
            <person name="Ruiz-Duenas F.J."/>
            <person name="Sabat G."/>
            <person name="Salamov A."/>
            <person name="Samejima M."/>
            <person name="Schmutz J."/>
            <person name="Slot J.C."/>
            <person name="St John F."/>
            <person name="Stenlid J."/>
            <person name="Sun H."/>
            <person name="Sun S."/>
            <person name="Syed K."/>
            <person name="Tsang A."/>
            <person name="Wiebenga A."/>
            <person name="Young D."/>
            <person name="Pisabarro A."/>
            <person name="Eastwood D.C."/>
            <person name="Martin F."/>
            <person name="Cullen D."/>
            <person name="Grigoriev I.V."/>
            <person name="Hibbett D.S."/>
        </authorList>
    </citation>
    <scope>NUCLEOTIDE SEQUENCE [LARGE SCALE GENOMIC DNA]</scope>
    <source>
        <strain evidence="5">TFB10046</strain>
    </source>
</reference>